<evidence type="ECO:0000256" key="13">
    <source>
        <dbReference type="SAM" id="MobiDB-lite"/>
    </source>
</evidence>
<evidence type="ECO:0000256" key="14">
    <source>
        <dbReference type="SAM" id="SignalP"/>
    </source>
</evidence>
<keyword evidence="10 12" id="KW-0449">Lipoprotein</keyword>
<evidence type="ECO:0000256" key="10">
    <source>
        <dbReference type="ARBA" id="ARBA00023288"/>
    </source>
</evidence>
<dbReference type="PANTHER" id="PTHR10822">
    <property type="entry name" value="GLYPICAN"/>
    <property type="match status" value="1"/>
</dbReference>
<dbReference type="GO" id="GO:0009966">
    <property type="term" value="P:regulation of signal transduction"/>
    <property type="evidence" value="ECO:0007669"/>
    <property type="project" value="InterPro"/>
</dbReference>
<evidence type="ECO:0000256" key="9">
    <source>
        <dbReference type="ARBA" id="ARBA00023207"/>
    </source>
</evidence>
<evidence type="ECO:0000256" key="6">
    <source>
        <dbReference type="ARBA" id="ARBA00022974"/>
    </source>
</evidence>
<keyword evidence="4 12" id="KW-0336">GPI-anchor</keyword>
<evidence type="ECO:0000256" key="3">
    <source>
        <dbReference type="ARBA" id="ARBA00022475"/>
    </source>
</evidence>
<protein>
    <submittedName>
        <fullName evidence="15">Glypican-6</fullName>
    </submittedName>
</protein>
<dbReference type="EMBL" id="GDHC01009345">
    <property type="protein sequence ID" value="JAQ09284.1"/>
    <property type="molecule type" value="Transcribed_RNA"/>
</dbReference>
<reference evidence="15" key="1">
    <citation type="journal article" date="2016" name="Gigascience">
        <title>De novo construction of an expanded transcriptome assembly for the western tarnished plant bug, Lygus hesperus.</title>
        <authorList>
            <person name="Tassone E.E."/>
            <person name="Geib S.M."/>
            <person name="Hall B."/>
            <person name="Fabrick J.A."/>
            <person name="Brent C.S."/>
            <person name="Hull J.J."/>
        </authorList>
    </citation>
    <scope>NUCLEOTIDE SEQUENCE</scope>
</reference>
<keyword evidence="6 12" id="KW-0654">Proteoglycan</keyword>
<dbReference type="InterPro" id="IPR001863">
    <property type="entry name" value="Glypican"/>
</dbReference>
<comment type="similarity">
    <text evidence="2 11">Belongs to the glypican family.</text>
</comment>
<evidence type="ECO:0000256" key="4">
    <source>
        <dbReference type="ARBA" id="ARBA00022622"/>
    </source>
</evidence>
<dbReference type="GO" id="GO:0005886">
    <property type="term" value="C:plasma membrane"/>
    <property type="evidence" value="ECO:0007669"/>
    <property type="project" value="UniProtKB-SubCell"/>
</dbReference>
<feature type="chain" id="PRO_5007527426" evidence="14">
    <location>
        <begin position="25"/>
        <end position="621"/>
    </location>
</feature>
<dbReference type="AlphaFoldDB" id="A0A146LMN5"/>
<dbReference type="GO" id="GO:0005576">
    <property type="term" value="C:extracellular region"/>
    <property type="evidence" value="ECO:0007669"/>
    <property type="project" value="TreeGrafter"/>
</dbReference>
<dbReference type="Pfam" id="PF01153">
    <property type="entry name" value="Glypican"/>
    <property type="match status" value="1"/>
</dbReference>
<proteinExistence type="inferred from homology"/>
<dbReference type="GO" id="GO:0009986">
    <property type="term" value="C:cell surface"/>
    <property type="evidence" value="ECO:0007669"/>
    <property type="project" value="TreeGrafter"/>
</dbReference>
<evidence type="ECO:0000256" key="8">
    <source>
        <dbReference type="ARBA" id="ARBA00023180"/>
    </source>
</evidence>
<keyword evidence="3" id="KW-1003">Cell membrane</keyword>
<dbReference type="GO" id="GO:0045202">
    <property type="term" value="C:synapse"/>
    <property type="evidence" value="ECO:0007669"/>
    <property type="project" value="TreeGrafter"/>
</dbReference>
<feature type="region of interest" description="Disordered" evidence="13">
    <location>
        <begin position="377"/>
        <end position="396"/>
    </location>
</feature>
<sequence>MFRDLLTPLVVLFAVVRFHDDVGAASTSQPVNCDSVKYSFSENPLGEDYPKDAFSGVVTVCGDGPCCTEAMQKQLSYQSKRQFDAGLRQELDDLANVLLSRATKFDAIFKDMMTKAKSDFHSMFKKTYGIIYEQNSYVFTDLFEELEKYYSRGRIDLIEAMDNFFNTLYQKMFTVLNQQYKFDAKYLECVSEKMKELKPFGDVPDKLSVQLKRSFVATRTFSQALNIAGNIVKNMQNIAMTSSCNRAVAKMTHCPACSGLSIKELKPCSNYCSNVMKGCLAYHSQLDSHWNEFVVEMEKVIDRLLGPFNIEMVVEPINIKISEAIMNFQENATPVSQNVFGQCGKPVLGRSRRDTSTTTTAAPSVVGEIPFETLDFNTSGGKKGRKQNYQLSGGAGGSDGLDKVIREAKTRLKDTKSFWKKLPYHMCGTTKADEQDCWNGQKKDKYMTPVVGDGMNNQQNNPEVAVDIGRPNSLVNEQIYALKTITSKLKTAYMGHDVEWIDTEDDTVGGHEGSGSGYGPDDEDSGDVGSGSSGFSTENDPEPPTSETGLPTPSHRPNEEDNRLYPIPEQPGPTLFVNNATNQHTSAATTVRDQMLNRVVLSYLLPIVIVWFGSSVSDLWH</sequence>
<evidence type="ECO:0000256" key="7">
    <source>
        <dbReference type="ARBA" id="ARBA00023136"/>
    </source>
</evidence>
<evidence type="ECO:0000256" key="1">
    <source>
        <dbReference type="ARBA" id="ARBA00004609"/>
    </source>
</evidence>
<feature type="signal peptide" evidence="14">
    <location>
        <begin position="1"/>
        <end position="24"/>
    </location>
</feature>
<evidence type="ECO:0000256" key="5">
    <source>
        <dbReference type="ARBA" id="ARBA00022729"/>
    </source>
</evidence>
<dbReference type="GO" id="GO:1905475">
    <property type="term" value="P:regulation of protein localization to membrane"/>
    <property type="evidence" value="ECO:0007669"/>
    <property type="project" value="TreeGrafter"/>
</dbReference>
<evidence type="ECO:0000256" key="11">
    <source>
        <dbReference type="RuleBase" id="RU003518"/>
    </source>
</evidence>
<evidence type="ECO:0000313" key="15">
    <source>
        <dbReference type="EMBL" id="JAQ09284.1"/>
    </source>
</evidence>
<comment type="subcellular location">
    <subcellularLocation>
        <location evidence="1 12">Cell membrane</location>
        <topology evidence="1 12">Lipid-anchor</topology>
        <topology evidence="1 12">GPI-anchor</topology>
    </subcellularLocation>
</comment>
<dbReference type="PANTHER" id="PTHR10822:SF30">
    <property type="entry name" value="DALLY-LIKE, ISOFORM A"/>
    <property type="match status" value="1"/>
</dbReference>
<keyword evidence="5 14" id="KW-0732">Signal</keyword>
<organism evidence="15">
    <name type="scientific">Lygus hesperus</name>
    <name type="common">Western plant bug</name>
    <dbReference type="NCBI Taxonomy" id="30085"/>
    <lineage>
        <taxon>Eukaryota</taxon>
        <taxon>Metazoa</taxon>
        <taxon>Ecdysozoa</taxon>
        <taxon>Arthropoda</taxon>
        <taxon>Hexapoda</taxon>
        <taxon>Insecta</taxon>
        <taxon>Pterygota</taxon>
        <taxon>Neoptera</taxon>
        <taxon>Paraneoptera</taxon>
        <taxon>Hemiptera</taxon>
        <taxon>Heteroptera</taxon>
        <taxon>Panheteroptera</taxon>
        <taxon>Cimicomorpha</taxon>
        <taxon>Miridae</taxon>
        <taxon>Mirini</taxon>
        <taxon>Lygus</taxon>
    </lineage>
</organism>
<evidence type="ECO:0000256" key="12">
    <source>
        <dbReference type="RuleBase" id="RU003519"/>
    </source>
</evidence>
<keyword evidence="9 12" id="KW-0357">Heparan sulfate</keyword>
<name>A0A146LMN5_LYGHE</name>
<keyword evidence="8" id="KW-0325">Glycoprotein</keyword>
<comment type="function">
    <text evidence="12">Cell surface proteoglycan.</text>
</comment>
<evidence type="ECO:0000256" key="2">
    <source>
        <dbReference type="ARBA" id="ARBA00010260"/>
    </source>
</evidence>
<gene>
    <name evidence="15" type="primary">Gpc6</name>
    <name evidence="15" type="ORF">g.54865</name>
</gene>
<dbReference type="GO" id="GO:0098552">
    <property type="term" value="C:side of membrane"/>
    <property type="evidence" value="ECO:0007669"/>
    <property type="project" value="UniProtKB-KW"/>
</dbReference>
<accession>A0A146LMN5</accession>
<feature type="region of interest" description="Disordered" evidence="13">
    <location>
        <begin position="503"/>
        <end position="574"/>
    </location>
</feature>
<keyword evidence="7 12" id="KW-0472">Membrane</keyword>
<dbReference type="GO" id="GO:0016477">
    <property type="term" value="P:cell migration"/>
    <property type="evidence" value="ECO:0007669"/>
    <property type="project" value="TreeGrafter"/>
</dbReference>